<dbReference type="SUPFAM" id="SSF53448">
    <property type="entry name" value="Nucleotide-diphospho-sugar transferases"/>
    <property type="match status" value="1"/>
</dbReference>
<gene>
    <name evidence="6" type="ordered locus">SSIL_0637</name>
</gene>
<evidence type="ECO:0000259" key="5">
    <source>
        <dbReference type="Pfam" id="PF00535"/>
    </source>
</evidence>
<evidence type="ECO:0000256" key="3">
    <source>
        <dbReference type="ARBA" id="ARBA00022679"/>
    </source>
</evidence>
<evidence type="ECO:0000256" key="1">
    <source>
        <dbReference type="ARBA" id="ARBA00006739"/>
    </source>
</evidence>
<keyword evidence="7" id="KW-1185">Reference proteome</keyword>
<dbReference type="CDD" id="cd06423">
    <property type="entry name" value="CESA_like"/>
    <property type="match status" value="1"/>
</dbReference>
<dbReference type="STRING" id="1002809.SSIL_0637"/>
<reference evidence="7" key="1">
    <citation type="submission" date="2011-04" db="EMBL/GenBank/DDBJ databases">
        <title>Genome sequence of Solibacillus silvestris StLB046.</title>
        <authorList>
            <person name="Morohoshi T."/>
            <person name="Someya N."/>
            <person name="Ikeda T."/>
        </authorList>
    </citation>
    <scope>NUCLEOTIDE SEQUENCE [LARGE SCALE GENOMIC DNA]</scope>
    <source>
        <strain evidence="7">StLB046</strain>
    </source>
</reference>
<name>F2F9U0_SOLSS</name>
<keyword evidence="2" id="KW-0328">Glycosyltransferase</keyword>
<feature type="transmembrane region" description="Helical" evidence="4">
    <location>
        <begin position="395"/>
        <end position="425"/>
    </location>
</feature>
<dbReference type="PANTHER" id="PTHR43630">
    <property type="entry name" value="POLY-BETA-1,6-N-ACETYL-D-GLUCOSAMINE SYNTHASE"/>
    <property type="match status" value="1"/>
</dbReference>
<evidence type="ECO:0000256" key="2">
    <source>
        <dbReference type="ARBA" id="ARBA00022676"/>
    </source>
</evidence>
<dbReference type="AlphaFoldDB" id="F2F9U0"/>
<dbReference type="Pfam" id="PF00535">
    <property type="entry name" value="Glycos_transf_2"/>
    <property type="match status" value="1"/>
</dbReference>
<proteinExistence type="inferred from homology"/>
<feature type="transmembrane region" description="Helical" evidence="4">
    <location>
        <begin position="359"/>
        <end position="383"/>
    </location>
</feature>
<feature type="domain" description="Glycosyltransferase 2-like" evidence="5">
    <location>
        <begin position="43"/>
        <end position="244"/>
    </location>
</feature>
<dbReference type="eggNOG" id="COG1215">
    <property type="taxonomic scope" value="Bacteria"/>
</dbReference>
<dbReference type="Proteomes" id="UP000006691">
    <property type="component" value="Chromosome"/>
</dbReference>
<dbReference type="HOGENOM" id="CLU_044042_1_0_9"/>
<dbReference type="PANTHER" id="PTHR43630:SF1">
    <property type="entry name" value="POLY-BETA-1,6-N-ACETYL-D-GLUCOSAMINE SYNTHASE"/>
    <property type="match status" value="1"/>
</dbReference>
<dbReference type="RefSeq" id="WP_014822706.1">
    <property type="nucleotide sequence ID" value="NC_018065.1"/>
</dbReference>
<dbReference type="Gene3D" id="3.90.550.10">
    <property type="entry name" value="Spore Coat Polysaccharide Biosynthesis Protein SpsA, Chain A"/>
    <property type="match status" value="1"/>
</dbReference>
<keyword evidence="4" id="KW-0812">Transmembrane</keyword>
<keyword evidence="4" id="KW-0472">Membrane</keyword>
<keyword evidence="4" id="KW-1133">Transmembrane helix</keyword>
<evidence type="ECO:0000313" key="7">
    <source>
        <dbReference type="Proteomes" id="UP000006691"/>
    </source>
</evidence>
<evidence type="ECO:0000256" key="4">
    <source>
        <dbReference type="SAM" id="Phobius"/>
    </source>
</evidence>
<dbReference type="KEGG" id="siv:SSIL_0637"/>
<dbReference type="EMBL" id="AP012157">
    <property type="protein sequence ID" value="BAK15060.1"/>
    <property type="molecule type" value="Genomic_DNA"/>
</dbReference>
<feature type="transmembrane region" description="Helical" evidence="4">
    <location>
        <begin position="6"/>
        <end position="28"/>
    </location>
</feature>
<dbReference type="PATRIC" id="fig|1002809.3.peg.642"/>
<dbReference type="GO" id="GO:0016757">
    <property type="term" value="F:glycosyltransferase activity"/>
    <property type="evidence" value="ECO:0007669"/>
    <property type="project" value="UniProtKB-KW"/>
</dbReference>
<accession>F2F9U0</accession>
<keyword evidence="3" id="KW-0808">Transferase</keyword>
<dbReference type="InterPro" id="IPR001173">
    <property type="entry name" value="Glyco_trans_2-like"/>
</dbReference>
<dbReference type="InterPro" id="IPR029044">
    <property type="entry name" value="Nucleotide-diphossugar_trans"/>
</dbReference>
<comment type="similarity">
    <text evidence="1">Belongs to the glycosyltransferase 2 family.</text>
</comment>
<reference evidence="6 7" key="2">
    <citation type="journal article" date="2012" name="J. Biosci. Bioeng.">
        <title>Complete genome sequence and characterization of the N-acylhomoserine lactone-degrading gene of the potato leaf-associated Solibacillus silvestris.</title>
        <authorList>
            <person name="Morohoshi T."/>
            <person name="Tominaga Y."/>
            <person name="Someya N."/>
            <person name="Ikeda T."/>
        </authorList>
    </citation>
    <scope>NUCLEOTIDE SEQUENCE [LARGE SCALE GENOMIC DNA]</scope>
    <source>
        <strain evidence="6 7">StLB046</strain>
    </source>
</reference>
<sequence>MFLIITIGLFCIFILFHILYIFVPLYTLRQQAYGHPSKEKGISILIPAYNEALVIENCLVGIKNLNYTNFEVLFINDGSTDDTLEIFHKHLRLIKTPRFNSGLLNYEKVKNIYHSQKYTNIWIIDKSNGGKADALNAGIDFAINEIVITLDADSILEENSLNEMNRIFSDDSVIAAGGLVKVVQGFKHSDEKLTPFFKIPGIIRYQVVQYLTAFYLHKTTQSKLGSITVIAGAFGAFQRSILNQIKGFRQTVGEDMDITLRIHELISTCLKNKRIVFVPEAVCYTECPSSFKSLYTQRIRWQKGFMDCIITYRKSLYRKMNFKVSTYLLLDSLLLGTLSAFPTLMIPILIFFSLNHIKFFLILFIISFVLVIMQVIASLLVSKRFGHSYSLKDKFLLFLFLPFEVILYRLTELFFVSIGTILYFFKKDGWNPSERIGQPIILNTRVEINIKDTLGG</sequence>
<feature type="transmembrane region" description="Helical" evidence="4">
    <location>
        <begin position="328"/>
        <end position="353"/>
    </location>
</feature>
<protein>
    <submittedName>
        <fullName evidence="6">Glycosyltransferase</fullName>
    </submittedName>
</protein>
<organism evidence="6 7">
    <name type="scientific">Solibacillus silvestris (strain StLB046)</name>
    <name type="common">Bacillus silvestris</name>
    <dbReference type="NCBI Taxonomy" id="1002809"/>
    <lineage>
        <taxon>Bacteria</taxon>
        <taxon>Bacillati</taxon>
        <taxon>Bacillota</taxon>
        <taxon>Bacilli</taxon>
        <taxon>Bacillales</taxon>
        <taxon>Caryophanaceae</taxon>
        <taxon>Solibacillus</taxon>
    </lineage>
</organism>
<evidence type="ECO:0000313" key="6">
    <source>
        <dbReference type="EMBL" id="BAK15060.1"/>
    </source>
</evidence>